<reference evidence="1 2" key="1">
    <citation type="submission" date="2017-04" db="EMBL/GenBank/DDBJ databases">
        <title>Genome Sequence of the Model Brown-Rot Fungus Postia placenta SB12.</title>
        <authorList>
            <consortium name="DOE Joint Genome Institute"/>
            <person name="Gaskell J."/>
            <person name="Kersten P."/>
            <person name="Larrondo L.F."/>
            <person name="Canessa P."/>
            <person name="Martinez D."/>
            <person name="Hibbett D."/>
            <person name="Schmoll M."/>
            <person name="Kubicek C.P."/>
            <person name="Martinez A.T."/>
            <person name="Yadav J."/>
            <person name="Master E."/>
            <person name="Magnuson J.K."/>
            <person name="James T."/>
            <person name="Yaver D."/>
            <person name="Berka R."/>
            <person name="Labutti K."/>
            <person name="Lipzen A."/>
            <person name="Aerts A."/>
            <person name="Barry K."/>
            <person name="Henrissat B."/>
            <person name="Blanchette R."/>
            <person name="Grigoriev I."/>
            <person name="Cullen D."/>
        </authorList>
    </citation>
    <scope>NUCLEOTIDE SEQUENCE [LARGE SCALE GENOMIC DNA]</scope>
    <source>
        <strain evidence="1 2">MAD-698-R-SB12</strain>
    </source>
</reference>
<evidence type="ECO:0000313" key="2">
    <source>
        <dbReference type="Proteomes" id="UP000194127"/>
    </source>
</evidence>
<evidence type="ECO:0000313" key="1">
    <source>
        <dbReference type="EMBL" id="OSX61300.1"/>
    </source>
</evidence>
<dbReference type="Proteomes" id="UP000194127">
    <property type="component" value="Unassembled WGS sequence"/>
</dbReference>
<protein>
    <submittedName>
        <fullName evidence="1">Uncharacterized protein</fullName>
    </submittedName>
</protein>
<name>A0A1X6MYH3_9APHY</name>
<sequence>MSPCRIAAQAPAGAQEMLHCVVTRSEGLGWKGFYCAALTSRDTRRLSPEHAMRTQGSGHWVWVLLLYVVTRRGDLGLQGVELCGTGAARHTTPKPRLHWHALGRLWPLGFGTYAPFALPHAAETWMLKGSTRRYYTLCDFQPPSGPQKTAMLQVSQKAGQLPTPRSSITDCTYQPPEFVNRSRWTATTEVSQLPAIEKNNSVTPVKRVKVPDIILLAKKDEDVLCGASVVAMVCCRGGREEIVRWALDQLKCCSAWEYIRGSVCSFRPTQILSTSPGYNNNPEHSFHLAALDNTRLDRHGPSDDGDNLWIAYVYTGVMNIFMRKGYALGPKSHAYSFKVDSGSRVILLTTRNAQVEGADEELEMDEGDKQIGALLKEYDIITGFQAVRWGRLFEQEAESWGL</sequence>
<proteinExistence type="predicted"/>
<dbReference type="EMBL" id="KZ110599">
    <property type="protein sequence ID" value="OSX61300.1"/>
    <property type="molecule type" value="Genomic_DNA"/>
</dbReference>
<keyword evidence="2" id="KW-1185">Reference proteome</keyword>
<dbReference type="RefSeq" id="XP_024338094.1">
    <property type="nucleotide sequence ID" value="XM_024479307.1"/>
</dbReference>
<gene>
    <name evidence="1" type="ORF">POSPLADRAFT_1047524</name>
</gene>
<dbReference type="OrthoDB" id="10276206at2759"/>
<dbReference type="AlphaFoldDB" id="A0A1X6MYH3"/>
<accession>A0A1X6MYH3</accession>
<organism evidence="1 2">
    <name type="scientific">Postia placenta MAD-698-R-SB12</name>
    <dbReference type="NCBI Taxonomy" id="670580"/>
    <lineage>
        <taxon>Eukaryota</taxon>
        <taxon>Fungi</taxon>
        <taxon>Dikarya</taxon>
        <taxon>Basidiomycota</taxon>
        <taxon>Agaricomycotina</taxon>
        <taxon>Agaricomycetes</taxon>
        <taxon>Polyporales</taxon>
        <taxon>Adustoporiaceae</taxon>
        <taxon>Rhodonia</taxon>
    </lineage>
</organism>
<dbReference type="GeneID" id="36324257"/>